<dbReference type="AlphaFoldDB" id="A0A839S503"/>
<evidence type="ECO:0000256" key="3">
    <source>
        <dbReference type="ARBA" id="ARBA00022692"/>
    </source>
</evidence>
<evidence type="ECO:0000313" key="9">
    <source>
        <dbReference type="Proteomes" id="UP000550714"/>
    </source>
</evidence>
<comment type="caution">
    <text evidence="8">The sequence shown here is derived from an EMBL/GenBank/DDBJ whole genome shotgun (WGS) entry which is preliminary data.</text>
</comment>
<dbReference type="Pfam" id="PF12698">
    <property type="entry name" value="ABC2_membrane_3"/>
    <property type="match status" value="1"/>
</dbReference>
<dbReference type="PANTHER" id="PTHR30294:SF38">
    <property type="entry name" value="TRANSPORT PERMEASE PROTEIN"/>
    <property type="match status" value="1"/>
</dbReference>
<name>A0A839S503_9PSEU</name>
<comment type="subcellular location">
    <subcellularLocation>
        <location evidence="1">Cell membrane</location>
        <topology evidence="1">Multi-pass membrane protein</topology>
    </subcellularLocation>
</comment>
<evidence type="ECO:0000256" key="2">
    <source>
        <dbReference type="ARBA" id="ARBA00022475"/>
    </source>
</evidence>
<feature type="transmembrane region" description="Helical" evidence="6">
    <location>
        <begin position="239"/>
        <end position="261"/>
    </location>
</feature>
<reference evidence="8 9" key="1">
    <citation type="submission" date="2020-08" db="EMBL/GenBank/DDBJ databases">
        <title>Genomic Encyclopedia of Type Strains, Phase III (KMG-III): the genomes of soil and plant-associated and newly described type strains.</title>
        <authorList>
            <person name="Whitman W."/>
        </authorList>
    </citation>
    <scope>NUCLEOTIDE SEQUENCE [LARGE SCALE GENOMIC DNA]</scope>
    <source>
        <strain evidence="8 9">CECT 8577</strain>
    </source>
</reference>
<keyword evidence="4 6" id="KW-1133">Transmembrane helix</keyword>
<gene>
    <name evidence="8" type="ORF">FHS23_003496</name>
</gene>
<dbReference type="PANTHER" id="PTHR30294">
    <property type="entry name" value="MEMBRANE COMPONENT OF ABC TRANSPORTER YHHJ-RELATED"/>
    <property type="match status" value="1"/>
</dbReference>
<evidence type="ECO:0000256" key="5">
    <source>
        <dbReference type="ARBA" id="ARBA00023136"/>
    </source>
</evidence>
<evidence type="ECO:0000256" key="4">
    <source>
        <dbReference type="ARBA" id="ARBA00022989"/>
    </source>
</evidence>
<dbReference type="EMBL" id="JACHWU010000004">
    <property type="protein sequence ID" value="MBB3052462.1"/>
    <property type="molecule type" value="Genomic_DNA"/>
</dbReference>
<feature type="transmembrane region" description="Helical" evidence="6">
    <location>
        <begin position="185"/>
        <end position="209"/>
    </location>
</feature>
<feature type="transmembrane region" description="Helical" evidence="6">
    <location>
        <begin position="267"/>
        <end position="289"/>
    </location>
</feature>
<protein>
    <submittedName>
        <fullName evidence="8">ABC-2 type transport system permease protein</fullName>
    </submittedName>
</protein>
<feature type="transmembrane region" description="Helical" evidence="6">
    <location>
        <begin position="352"/>
        <end position="374"/>
    </location>
</feature>
<evidence type="ECO:0000313" key="8">
    <source>
        <dbReference type="EMBL" id="MBB3052462.1"/>
    </source>
</evidence>
<keyword evidence="9" id="KW-1185">Reference proteome</keyword>
<feature type="domain" description="ABC-2 type transporter transmembrane" evidence="7">
    <location>
        <begin position="23"/>
        <end position="371"/>
    </location>
</feature>
<evidence type="ECO:0000259" key="7">
    <source>
        <dbReference type="Pfam" id="PF12698"/>
    </source>
</evidence>
<proteinExistence type="predicted"/>
<dbReference type="InterPro" id="IPR013525">
    <property type="entry name" value="ABC2_TM"/>
</dbReference>
<feature type="transmembrane region" description="Helical" evidence="6">
    <location>
        <begin position="21"/>
        <end position="42"/>
    </location>
</feature>
<dbReference type="GO" id="GO:0140359">
    <property type="term" value="F:ABC-type transporter activity"/>
    <property type="evidence" value="ECO:0007669"/>
    <property type="project" value="InterPro"/>
</dbReference>
<sequence length="382" mass="39399">MRPRPVVALVAANLLRQARDRVGLFFMVVMPFVTILFVGMAMGGASGDDELPVAVHAADGDRIGTAVISELEDAGTVRVVSPDSEQALRDAVRTGEAAAGLVIPRDGRELDLVMAQNTGTSMAARSEIDAAIGKVAAVLEAESAAEKAGATPEEAERFVRQAQERGVEGTVTVRGSGGDDTPTGFAYTAPANLLLFTFINSMAVAAALVESKRLGMVRRSVAAPLSGGRILLGEAVSRFVVALAQALLIIGVSSLLFDVAWGDPLGVAAVVGAFSLVATGAAMLVGAWVRSPQQAPAIGPPLGIVLGMLGGCLWPREVAGEPLNTIGYVFPHSWGMDALLTLSEPGTGIADVWTEVLVLGGMAVVVLGLALVVFRKRAVLVS</sequence>
<evidence type="ECO:0000256" key="1">
    <source>
        <dbReference type="ARBA" id="ARBA00004651"/>
    </source>
</evidence>
<evidence type="ECO:0000256" key="6">
    <source>
        <dbReference type="SAM" id="Phobius"/>
    </source>
</evidence>
<dbReference type="GO" id="GO:0005886">
    <property type="term" value="C:plasma membrane"/>
    <property type="evidence" value="ECO:0007669"/>
    <property type="project" value="UniProtKB-SubCell"/>
</dbReference>
<dbReference type="Proteomes" id="UP000550714">
    <property type="component" value="Unassembled WGS sequence"/>
</dbReference>
<keyword evidence="3 6" id="KW-0812">Transmembrane</keyword>
<accession>A0A839S503</accession>
<organism evidence="8 9">
    <name type="scientific">Prauserella isguenensis</name>
    <dbReference type="NCBI Taxonomy" id="1470180"/>
    <lineage>
        <taxon>Bacteria</taxon>
        <taxon>Bacillati</taxon>
        <taxon>Actinomycetota</taxon>
        <taxon>Actinomycetes</taxon>
        <taxon>Pseudonocardiales</taxon>
        <taxon>Pseudonocardiaceae</taxon>
        <taxon>Prauserella</taxon>
    </lineage>
</organism>
<dbReference type="InterPro" id="IPR051449">
    <property type="entry name" value="ABC-2_transporter_component"/>
</dbReference>
<dbReference type="RefSeq" id="WP_183656727.1">
    <property type="nucleotide sequence ID" value="NZ_JACHWU010000004.1"/>
</dbReference>
<feature type="transmembrane region" description="Helical" evidence="6">
    <location>
        <begin position="296"/>
        <end position="316"/>
    </location>
</feature>
<keyword evidence="2" id="KW-1003">Cell membrane</keyword>
<keyword evidence="5 6" id="KW-0472">Membrane</keyword>